<evidence type="ECO:0000256" key="1">
    <source>
        <dbReference type="ARBA" id="ARBA00023002"/>
    </source>
</evidence>
<sequence>MMSYTRRNTLKMLAGIAALGVLPSCHAAPADNGRNAAAAATHDAAAAAPAAGRPLKIGIIGAGWLGGTVGRIWVKAGHEVMFSARNLDKVRRDIQGLGARARVGTPKEAAAFGDVLLFAVPYTAMDQLGKDLAPEIRGKIVLDATNTNGSDPRVQQEAGGNVAVMSSILLPDTRLVRAFSCVDATQIEASFERGGRNPLAVPIAGDDAQALATAEQLVRDTHCVPVSVGGLANAVKFQRGSAAFRNHTNEAEMRRILGV</sequence>
<dbReference type="Pfam" id="PF03807">
    <property type="entry name" value="F420_oxidored"/>
    <property type="match status" value="1"/>
</dbReference>
<feature type="chain" id="PRO_5045974991" evidence="2">
    <location>
        <begin position="28"/>
        <end position="259"/>
    </location>
</feature>
<dbReference type="InterPro" id="IPR028939">
    <property type="entry name" value="P5C_Rdtase_cat_N"/>
</dbReference>
<feature type="domain" description="Pyrroline-5-carboxylate reductase catalytic N-terminal" evidence="3">
    <location>
        <begin position="56"/>
        <end position="146"/>
    </location>
</feature>
<dbReference type="InterPro" id="IPR051267">
    <property type="entry name" value="STEAP_metalloreductase"/>
</dbReference>
<name>A0ABY4DPB6_9NEIS</name>
<organism evidence="4 5">
    <name type="scientific">Uruburuella testudinis</name>
    <dbReference type="NCBI Taxonomy" id="1282863"/>
    <lineage>
        <taxon>Bacteria</taxon>
        <taxon>Pseudomonadati</taxon>
        <taxon>Pseudomonadota</taxon>
        <taxon>Betaproteobacteria</taxon>
        <taxon>Neisseriales</taxon>
        <taxon>Neisseriaceae</taxon>
        <taxon>Uruburuella</taxon>
    </lineage>
</organism>
<evidence type="ECO:0000313" key="4">
    <source>
        <dbReference type="EMBL" id="UOO80898.1"/>
    </source>
</evidence>
<accession>A0ABY4DPB6</accession>
<evidence type="ECO:0000256" key="2">
    <source>
        <dbReference type="SAM" id="SignalP"/>
    </source>
</evidence>
<dbReference type="PROSITE" id="PS51318">
    <property type="entry name" value="TAT"/>
    <property type="match status" value="1"/>
</dbReference>
<reference evidence="4 5" key="1">
    <citation type="journal article" date="2022" name="Res Sq">
        <title>Evolution of multicellular longitudinally dividing oral cavity symbionts (Neisseriaceae).</title>
        <authorList>
            <person name="Nyongesa S."/>
            <person name="Weber P."/>
            <person name="Bernet E."/>
            <person name="Pullido F."/>
            <person name="Nieckarz M."/>
            <person name="Delaby M."/>
            <person name="Nieves C."/>
            <person name="Viehboeck T."/>
            <person name="Krause N."/>
            <person name="Rivera-Millot A."/>
            <person name="Nakamura A."/>
            <person name="Vischer N."/>
            <person name="VanNieuwenhze M."/>
            <person name="Brun Y."/>
            <person name="Cava F."/>
            <person name="Bulgheresi S."/>
            <person name="Veyrier F."/>
        </authorList>
    </citation>
    <scope>NUCLEOTIDE SEQUENCE [LARGE SCALE GENOMIC DNA]</scope>
    <source>
        <strain evidence="4 5">CCUG 63373m</strain>
    </source>
</reference>
<dbReference type="EMBL" id="CP091508">
    <property type="protein sequence ID" value="UOO80898.1"/>
    <property type="molecule type" value="Genomic_DNA"/>
</dbReference>
<dbReference type="InterPro" id="IPR006311">
    <property type="entry name" value="TAT_signal"/>
</dbReference>
<dbReference type="InterPro" id="IPR036291">
    <property type="entry name" value="NAD(P)-bd_dom_sf"/>
</dbReference>
<keyword evidence="1" id="KW-0560">Oxidoreductase</keyword>
<gene>
    <name evidence="4" type="ORF">LVJ83_07845</name>
</gene>
<proteinExistence type="predicted"/>
<keyword evidence="2" id="KW-0732">Signal</keyword>
<feature type="signal peptide" evidence="2">
    <location>
        <begin position="1"/>
        <end position="27"/>
    </location>
</feature>
<keyword evidence="5" id="KW-1185">Reference proteome</keyword>
<dbReference type="PANTHER" id="PTHR14239:SF10">
    <property type="entry name" value="REDUCTASE"/>
    <property type="match status" value="1"/>
</dbReference>
<evidence type="ECO:0000313" key="5">
    <source>
        <dbReference type="Proteomes" id="UP000829817"/>
    </source>
</evidence>
<dbReference type="RefSeq" id="WP_244783968.1">
    <property type="nucleotide sequence ID" value="NZ_CP091508.1"/>
</dbReference>
<dbReference type="PANTHER" id="PTHR14239">
    <property type="entry name" value="DUDULIN-RELATED"/>
    <property type="match status" value="1"/>
</dbReference>
<dbReference type="SUPFAM" id="SSF51735">
    <property type="entry name" value="NAD(P)-binding Rossmann-fold domains"/>
    <property type="match status" value="1"/>
</dbReference>
<dbReference type="Proteomes" id="UP000829817">
    <property type="component" value="Chromosome"/>
</dbReference>
<protein>
    <submittedName>
        <fullName evidence="4">NAD(P)-binding domain-containing protein</fullName>
    </submittedName>
</protein>
<evidence type="ECO:0000259" key="3">
    <source>
        <dbReference type="Pfam" id="PF03807"/>
    </source>
</evidence>
<dbReference type="Gene3D" id="3.40.50.720">
    <property type="entry name" value="NAD(P)-binding Rossmann-like Domain"/>
    <property type="match status" value="1"/>
</dbReference>